<evidence type="ECO:0000256" key="6">
    <source>
        <dbReference type="ARBA" id="ARBA00023136"/>
    </source>
</evidence>
<feature type="transmembrane region" description="Helical" evidence="8">
    <location>
        <begin position="135"/>
        <end position="152"/>
    </location>
</feature>
<keyword evidence="6 8" id="KW-0472">Membrane</keyword>
<evidence type="ECO:0000313" key="10">
    <source>
        <dbReference type="EMBL" id="TDU84539.1"/>
    </source>
</evidence>
<name>A0A4R7SZY8_9ACTN</name>
<keyword evidence="11" id="KW-1185">Reference proteome</keyword>
<feature type="transmembrane region" description="Helical" evidence="8">
    <location>
        <begin position="173"/>
        <end position="195"/>
    </location>
</feature>
<feature type="transmembrane region" description="Helical" evidence="8">
    <location>
        <begin position="245"/>
        <end position="266"/>
    </location>
</feature>
<feature type="transmembrane region" description="Helical" evidence="8">
    <location>
        <begin position="335"/>
        <end position="358"/>
    </location>
</feature>
<evidence type="ECO:0000256" key="8">
    <source>
        <dbReference type="SAM" id="Phobius"/>
    </source>
</evidence>
<evidence type="ECO:0000256" key="4">
    <source>
        <dbReference type="ARBA" id="ARBA00022692"/>
    </source>
</evidence>
<sequence length="426" mass="44776">MTHTDTPGDLQGDPRDARDSALRVPPTWREARDGARQAPATWRTLPGTVRILVIARAVNRLGAFTLSFLAVVLTVELGATVAQAGLVMAGFGVATIPSRMFGGHLADRLGRKRTIILGLTGCAVGQTWIALASTLWSAVMAAILLGLMFEIYEPPSQAVIADVTSPEDRPTAYGLLGAAMAAAAVAAGVLAAAVSHWDLRWLFAIDAASCSACALLLAIALPADRFSFQGKARVGRAEGWKDGRLLLLFAVGTVSATVFMALMLGLPLTLIERGLPSYSIGLILAISALVLVAAQPLQRTQRIRNLDNFQAMTLGYLLLTAGLVINAVATNLPVFIAAAVLWSIGDLFLLSRAFTIVAGIAPEHARGRYLAIYGLSWGIATAIAPLGATQLLTHAGPALLWLTCALAATALAALQPALRRRITPNI</sequence>
<evidence type="ECO:0000313" key="11">
    <source>
        <dbReference type="Proteomes" id="UP000295151"/>
    </source>
</evidence>
<feature type="domain" description="Major facilitator superfamily (MFS) profile" evidence="9">
    <location>
        <begin position="48"/>
        <end position="421"/>
    </location>
</feature>
<dbReference type="GO" id="GO:0022857">
    <property type="term" value="F:transmembrane transporter activity"/>
    <property type="evidence" value="ECO:0007669"/>
    <property type="project" value="InterPro"/>
</dbReference>
<comment type="subcellular location">
    <subcellularLocation>
        <location evidence="1">Cell membrane</location>
        <topology evidence="1">Multi-pass membrane protein</topology>
    </subcellularLocation>
</comment>
<feature type="transmembrane region" description="Helical" evidence="8">
    <location>
        <begin position="57"/>
        <end position="75"/>
    </location>
</feature>
<feature type="transmembrane region" description="Helical" evidence="8">
    <location>
        <begin position="370"/>
        <end position="392"/>
    </location>
</feature>
<protein>
    <submittedName>
        <fullName evidence="10">Putative MFS family arabinose efflux permease</fullName>
    </submittedName>
</protein>
<gene>
    <name evidence="10" type="ORF">EV138_7018</name>
</gene>
<feature type="region of interest" description="Disordered" evidence="7">
    <location>
        <begin position="1"/>
        <end position="36"/>
    </location>
</feature>
<dbReference type="PANTHER" id="PTHR23517">
    <property type="entry name" value="RESISTANCE PROTEIN MDTM, PUTATIVE-RELATED-RELATED"/>
    <property type="match status" value="1"/>
</dbReference>
<evidence type="ECO:0000256" key="2">
    <source>
        <dbReference type="ARBA" id="ARBA00022448"/>
    </source>
</evidence>
<evidence type="ECO:0000259" key="9">
    <source>
        <dbReference type="PROSITE" id="PS50850"/>
    </source>
</evidence>
<dbReference type="PANTHER" id="PTHR23517:SF2">
    <property type="entry name" value="MULTIDRUG RESISTANCE PROTEIN MDTH"/>
    <property type="match status" value="1"/>
</dbReference>
<feature type="transmembrane region" description="Helical" evidence="8">
    <location>
        <begin position="201"/>
        <end position="224"/>
    </location>
</feature>
<comment type="caution">
    <text evidence="10">The sequence shown here is derived from an EMBL/GenBank/DDBJ whole genome shotgun (WGS) entry which is preliminary data.</text>
</comment>
<dbReference type="InterPro" id="IPR011701">
    <property type="entry name" value="MFS"/>
</dbReference>
<proteinExistence type="predicted"/>
<dbReference type="AlphaFoldDB" id="A0A4R7SZY8"/>
<evidence type="ECO:0000256" key="1">
    <source>
        <dbReference type="ARBA" id="ARBA00004651"/>
    </source>
</evidence>
<evidence type="ECO:0000256" key="3">
    <source>
        <dbReference type="ARBA" id="ARBA00022475"/>
    </source>
</evidence>
<dbReference type="Pfam" id="PF07690">
    <property type="entry name" value="MFS_1"/>
    <property type="match status" value="2"/>
</dbReference>
<keyword evidence="4 8" id="KW-0812">Transmembrane</keyword>
<dbReference type="Gene3D" id="1.20.1250.20">
    <property type="entry name" value="MFS general substrate transporter like domains"/>
    <property type="match status" value="1"/>
</dbReference>
<dbReference type="Proteomes" id="UP000295151">
    <property type="component" value="Unassembled WGS sequence"/>
</dbReference>
<dbReference type="OrthoDB" id="5379144at2"/>
<keyword evidence="3" id="KW-1003">Cell membrane</keyword>
<dbReference type="EMBL" id="SOCE01000002">
    <property type="protein sequence ID" value="TDU84539.1"/>
    <property type="molecule type" value="Genomic_DNA"/>
</dbReference>
<evidence type="ECO:0000256" key="5">
    <source>
        <dbReference type="ARBA" id="ARBA00022989"/>
    </source>
</evidence>
<feature type="transmembrane region" description="Helical" evidence="8">
    <location>
        <begin position="398"/>
        <end position="418"/>
    </location>
</feature>
<feature type="transmembrane region" description="Helical" evidence="8">
    <location>
        <begin position="309"/>
        <end position="329"/>
    </location>
</feature>
<dbReference type="InterPro" id="IPR020846">
    <property type="entry name" value="MFS_dom"/>
</dbReference>
<dbReference type="GO" id="GO:0005886">
    <property type="term" value="C:plasma membrane"/>
    <property type="evidence" value="ECO:0007669"/>
    <property type="project" value="UniProtKB-SubCell"/>
</dbReference>
<feature type="compositionally biased region" description="Basic and acidic residues" evidence="7">
    <location>
        <begin position="12"/>
        <end position="21"/>
    </location>
</feature>
<reference evidence="10 11" key="1">
    <citation type="submission" date="2019-03" db="EMBL/GenBank/DDBJ databases">
        <title>Genomic Encyclopedia of Type Strains, Phase III (KMG-III): the genomes of soil and plant-associated and newly described type strains.</title>
        <authorList>
            <person name="Whitman W."/>
        </authorList>
    </citation>
    <scope>NUCLEOTIDE SEQUENCE [LARGE SCALE GENOMIC DNA]</scope>
    <source>
        <strain evidence="10 11">VKM Ac-2575</strain>
    </source>
</reference>
<organism evidence="10 11">
    <name type="scientific">Kribbella voronezhensis</name>
    <dbReference type="NCBI Taxonomy" id="2512212"/>
    <lineage>
        <taxon>Bacteria</taxon>
        <taxon>Bacillati</taxon>
        <taxon>Actinomycetota</taxon>
        <taxon>Actinomycetes</taxon>
        <taxon>Propionibacteriales</taxon>
        <taxon>Kribbellaceae</taxon>
        <taxon>Kribbella</taxon>
    </lineage>
</organism>
<keyword evidence="5 8" id="KW-1133">Transmembrane helix</keyword>
<feature type="transmembrane region" description="Helical" evidence="8">
    <location>
        <begin position="278"/>
        <end position="297"/>
    </location>
</feature>
<dbReference type="SUPFAM" id="SSF103473">
    <property type="entry name" value="MFS general substrate transporter"/>
    <property type="match status" value="1"/>
</dbReference>
<evidence type="ECO:0000256" key="7">
    <source>
        <dbReference type="SAM" id="MobiDB-lite"/>
    </source>
</evidence>
<dbReference type="PROSITE" id="PS50850">
    <property type="entry name" value="MFS"/>
    <property type="match status" value="1"/>
</dbReference>
<accession>A0A4R7SZY8</accession>
<dbReference type="InterPro" id="IPR036259">
    <property type="entry name" value="MFS_trans_sf"/>
</dbReference>
<keyword evidence="2" id="KW-0813">Transport</keyword>
<dbReference type="InterPro" id="IPR050171">
    <property type="entry name" value="MFS_Transporters"/>
</dbReference>